<accession>A0A6M0M8Y1</accession>
<dbReference type="SUPFAM" id="SSF53448">
    <property type="entry name" value="Nucleotide-diphospho-sugar transferases"/>
    <property type="match status" value="1"/>
</dbReference>
<feature type="domain" description="Glycosyltransferase 2-like" evidence="1">
    <location>
        <begin position="3"/>
        <end position="57"/>
    </location>
</feature>
<evidence type="ECO:0000259" key="1">
    <source>
        <dbReference type="Pfam" id="PF00535"/>
    </source>
</evidence>
<gene>
    <name evidence="2" type="ORF">GTP08_08165</name>
</gene>
<dbReference type="PANTHER" id="PTHR22916:SF3">
    <property type="entry name" value="UDP-GLCNAC:BETAGAL BETA-1,3-N-ACETYLGLUCOSAMINYLTRANSFERASE-LIKE PROTEIN 1"/>
    <property type="match status" value="1"/>
</dbReference>
<organism evidence="2 3">
    <name type="scientific">Lactococcus lactis</name>
    <dbReference type="NCBI Taxonomy" id="1358"/>
    <lineage>
        <taxon>Bacteria</taxon>
        <taxon>Bacillati</taxon>
        <taxon>Bacillota</taxon>
        <taxon>Bacilli</taxon>
        <taxon>Lactobacillales</taxon>
        <taxon>Streptococcaceae</taxon>
        <taxon>Lactococcus</taxon>
    </lineage>
</organism>
<comment type="caution">
    <text evidence="2">The sequence shown here is derived from an EMBL/GenBank/DDBJ whole genome shotgun (WGS) entry which is preliminary data.</text>
</comment>
<evidence type="ECO:0000313" key="2">
    <source>
        <dbReference type="EMBL" id="NEX55658.1"/>
    </source>
</evidence>
<dbReference type="Proteomes" id="UP000477402">
    <property type="component" value="Unassembled WGS sequence"/>
</dbReference>
<dbReference type="InterPro" id="IPR029044">
    <property type="entry name" value="Nucleotide-diphossugar_trans"/>
</dbReference>
<dbReference type="CDD" id="cd00761">
    <property type="entry name" value="Glyco_tranf_GTA_type"/>
    <property type="match status" value="1"/>
</dbReference>
<dbReference type="EMBL" id="WWDJ01000055">
    <property type="protein sequence ID" value="NEX55658.1"/>
    <property type="molecule type" value="Genomic_DNA"/>
</dbReference>
<name>A0A6M0M8Y1_9LACT</name>
<protein>
    <submittedName>
        <fullName evidence="2">Glycosyltransferase</fullName>
    </submittedName>
</protein>
<evidence type="ECO:0000313" key="3">
    <source>
        <dbReference type="Proteomes" id="UP000477402"/>
    </source>
</evidence>
<dbReference type="Gene3D" id="3.90.550.10">
    <property type="entry name" value="Spore Coat Polysaccharide Biosynthesis Protein SpsA, Chain A"/>
    <property type="match status" value="1"/>
</dbReference>
<keyword evidence="2" id="KW-0808">Transferase</keyword>
<dbReference type="AlphaFoldDB" id="A0A6M0M8Y1"/>
<dbReference type="InterPro" id="IPR001173">
    <property type="entry name" value="Glyco_trans_2-like"/>
</dbReference>
<dbReference type="Pfam" id="PF00535">
    <property type="entry name" value="Glycos_transf_2"/>
    <property type="match status" value="1"/>
</dbReference>
<proteinExistence type="predicted"/>
<dbReference type="GO" id="GO:0016758">
    <property type="term" value="F:hexosyltransferase activity"/>
    <property type="evidence" value="ECO:0007669"/>
    <property type="project" value="UniProtKB-ARBA"/>
</dbReference>
<reference evidence="2 3" key="1">
    <citation type="submission" date="2019-12" db="EMBL/GenBank/DDBJ databases">
        <title>Draft Genome Sequences of L. lactis strains MS22333, MS22334, MS22336, and MS22337, Isolated from Spontaneous Fermented Camel Milk in Ethiopia.</title>
        <authorList>
            <person name="Bragason E."/>
            <person name="Hansen E.B."/>
            <person name="Guya M.E."/>
            <person name="Berhe T."/>
        </authorList>
    </citation>
    <scope>NUCLEOTIDE SEQUENCE [LARGE SCALE GENOMIC DNA]</scope>
    <source>
        <strain evidence="2 3">MS22336</strain>
    </source>
</reference>
<dbReference type="PANTHER" id="PTHR22916">
    <property type="entry name" value="GLYCOSYLTRANSFERASE"/>
    <property type="match status" value="1"/>
</dbReference>
<sequence>MISVIIPLYNRENTIVDSIHSVLNQKRTNGKLFNIELIVVDDCSNDRSVGSVAKFENQTSPL</sequence>